<keyword evidence="3" id="KW-0560">Oxidoreductase</keyword>
<dbReference type="AlphaFoldDB" id="A0A2S9JHG7"/>
<evidence type="ECO:0000256" key="1">
    <source>
        <dbReference type="ARBA" id="ARBA00018719"/>
    </source>
</evidence>
<evidence type="ECO:0000259" key="4">
    <source>
        <dbReference type="Pfam" id="PF07992"/>
    </source>
</evidence>
<feature type="domain" description="FAD/NAD(P)-binding" evidence="4">
    <location>
        <begin position="187"/>
        <end position="284"/>
    </location>
</feature>
<dbReference type="EMBL" id="PVBT01000004">
    <property type="protein sequence ID" value="PRD52419.1"/>
    <property type="molecule type" value="Genomic_DNA"/>
</dbReference>
<name>A0A2S9JHG7_9HYPH</name>
<evidence type="ECO:0000313" key="6">
    <source>
        <dbReference type="Proteomes" id="UP000238563"/>
    </source>
</evidence>
<reference evidence="5 6" key="1">
    <citation type="submission" date="2018-02" db="EMBL/GenBank/DDBJ databases">
        <title>The draft genome of Phyllobacterium myrsinacearum DSM5892.</title>
        <authorList>
            <person name="Li L."/>
            <person name="Liu L."/>
            <person name="Zhang X."/>
            <person name="Wang T."/>
        </authorList>
    </citation>
    <scope>NUCLEOTIDE SEQUENCE [LARGE SCALE GENOMIC DNA]</scope>
    <source>
        <strain evidence="5 6">DSM 5892</strain>
    </source>
</reference>
<evidence type="ECO:0000256" key="3">
    <source>
        <dbReference type="ARBA" id="ARBA00023002"/>
    </source>
</evidence>
<sequence>MTYDAIVIGGSFAGLSAAIQIARARRRVLLIDAGLPRNRFADASHGFLGQDGRRPQDIIGDARRQLSLYPTVEFIDSEAVSASKTDGDFAVTLADGSEKRAMRLILATGVKDDLPAIPGLPERWGQSVLHCPYCHGYEVGGQALGVLANTPMSAHQALLISDWGPTTYFTQNAFEPDAEQLSNLAVRNVRIERTPVAELLGNAPRLEAVRLADGRVVPVDAVFTAPKTSMASPLAQQLGCAFDDGPLGAFIRVDDWMQTTVKGVYAAGDAASPMANATMAAAAGVKAGVGAHQSLVFAA</sequence>
<dbReference type="SUPFAM" id="SSF51905">
    <property type="entry name" value="FAD/NAD(P)-binding domain"/>
    <property type="match status" value="1"/>
</dbReference>
<dbReference type="InterPro" id="IPR023753">
    <property type="entry name" value="FAD/NAD-binding_dom"/>
</dbReference>
<keyword evidence="6" id="KW-1185">Reference proteome</keyword>
<dbReference type="RefSeq" id="WP_105734929.1">
    <property type="nucleotide sequence ID" value="NZ_PVBT01000004.1"/>
</dbReference>
<dbReference type="OrthoDB" id="9786503at2"/>
<dbReference type="Proteomes" id="UP000238563">
    <property type="component" value="Unassembled WGS sequence"/>
</dbReference>
<dbReference type="Pfam" id="PF07992">
    <property type="entry name" value="Pyr_redox_2"/>
    <property type="match status" value="2"/>
</dbReference>
<comment type="caution">
    <text evidence="5">The sequence shown here is derived from an EMBL/GenBank/DDBJ whole genome shotgun (WGS) entry which is preliminary data.</text>
</comment>
<dbReference type="PRINTS" id="PR00368">
    <property type="entry name" value="FADPNR"/>
</dbReference>
<accession>A0A2S9JHG7</accession>
<proteinExistence type="predicted"/>
<dbReference type="InterPro" id="IPR050097">
    <property type="entry name" value="Ferredoxin-NADP_redctase_2"/>
</dbReference>
<keyword evidence="2" id="KW-0285">Flavoprotein</keyword>
<evidence type="ECO:0000256" key="2">
    <source>
        <dbReference type="ARBA" id="ARBA00022630"/>
    </source>
</evidence>
<dbReference type="InterPro" id="IPR036188">
    <property type="entry name" value="FAD/NAD-bd_sf"/>
</dbReference>
<organism evidence="5 6">
    <name type="scientific">Phyllobacterium myrsinacearum</name>
    <dbReference type="NCBI Taxonomy" id="28101"/>
    <lineage>
        <taxon>Bacteria</taxon>
        <taxon>Pseudomonadati</taxon>
        <taxon>Pseudomonadota</taxon>
        <taxon>Alphaproteobacteria</taxon>
        <taxon>Hyphomicrobiales</taxon>
        <taxon>Phyllobacteriaceae</taxon>
        <taxon>Phyllobacterium</taxon>
    </lineage>
</organism>
<dbReference type="PRINTS" id="PR00469">
    <property type="entry name" value="PNDRDTASEII"/>
</dbReference>
<dbReference type="PANTHER" id="PTHR48105">
    <property type="entry name" value="THIOREDOXIN REDUCTASE 1-RELATED-RELATED"/>
    <property type="match status" value="1"/>
</dbReference>
<evidence type="ECO:0000313" key="5">
    <source>
        <dbReference type="EMBL" id="PRD52419.1"/>
    </source>
</evidence>
<feature type="domain" description="FAD/NAD(P)-binding" evidence="4">
    <location>
        <begin position="3"/>
        <end position="131"/>
    </location>
</feature>
<gene>
    <name evidence="5" type="ORF">C5750_16160</name>
</gene>
<protein>
    <recommendedName>
        <fullName evidence="1">Thioredoxin reductase</fullName>
    </recommendedName>
</protein>
<dbReference type="Gene3D" id="3.50.50.60">
    <property type="entry name" value="FAD/NAD(P)-binding domain"/>
    <property type="match status" value="2"/>
</dbReference>
<dbReference type="GO" id="GO:0016491">
    <property type="term" value="F:oxidoreductase activity"/>
    <property type="evidence" value="ECO:0007669"/>
    <property type="project" value="UniProtKB-KW"/>
</dbReference>